<dbReference type="CDD" id="cd08997">
    <property type="entry name" value="GH68"/>
    <property type="match status" value="1"/>
</dbReference>
<dbReference type="InterPro" id="IPR003469">
    <property type="entry name" value="Glyco_hydro_68"/>
</dbReference>
<comment type="caution">
    <text evidence="5">The sequence shown here is derived from an EMBL/GenBank/DDBJ whole genome shotgun (WGS) entry which is preliminary data.</text>
</comment>
<accession>A0ABM9D2J9</accession>
<evidence type="ECO:0000256" key="3">
    <source>
        <dbReference type="RuleBase" id="RU361220"/>
    </source>
</evidence>
<gene>
    <name evidence="5" type="ORF">LMG032447_00684</name>
</gene>
<name>A0ABM9D2J9_9LACO</name>
<dbReference type="Gene3D" id="2.115.10.20">
    <property type="entry name" value="Glycosyl hydrolase domain, family 43"/>
    <property type="match status" value="1"/>
</dbReference>
<evidence type="ECO:0000256" key="4">
    <source>
        <dbReference type="SAM" id="MobiDB-lite"/>
    </source>
</evidence>
<proteinExistence type="inferred from homology"/>
<reference evidence="5" key="1">
    <citation type="submission" date="2022-03" db="EMBL/GenBank/DDBJ databases">
        <authorList>
            <person name="Hettiarachchi G."/>
        </authorList>
    </citation>
    <scope>NUCLEOTIDE SEQUENCE</scope>
    <source>
        <strain evidence="5">LMG 32447</strain>
    </source>
</reference>
<evidence type="ECO:0000313" key="5">
    <source>
        <dbReference type="EMBL" id="CAH1853638.1"/>
    </source>
</evidence>
<keyword evidence="2" id="KW-0106">Calcium</keyword>
<evidence type="ECO:0000256" key="2">
    <source>
        <dbReference type="ARBA" id="ARBA00022837"/>
    </source>
</evidence>
<protein>
    <recommendedName>
        <fullName evidence="7">Extracellular protein</fullName>
    </recommendedName>
</protein>
<evidence type="ECO:0000256" key="1">
    <source>
        <dbReference type="ARBA" id="ARBA00006775"/>
    </source>
</evidence>
<dbReference type="InterPro" id="IPR023296">
    <property type="entry name" value="Glyco_hydro_beta-prop_sf"/>
</dbReference>
<feature type="region of interest" description="Disordered" evidence="4">
    <location>
        <begin position="886"/>
        <end position="916"/>
    </location>
</feature>
<comment type="similarity">
    <text evidence="1 3">Belongs to the glycosyl hydrolase 68 family.</text>
</comment>
<dbReference type="RefSeq" id="WP_248706103.1">
    <property type="nucleotide sequence ID" value="NZ_CAKOEU010000003.1"/>
</dbReference>
<dbReference type="EMBL" id="CAKOEU010000003">
    <property type="protein sequence ID" value="CAH1853638.1"/>
    <property type="molecule type" value="Genomic_DNA"/>
</dbReference>
<evidence type="ECO:0000313" key="6">
    <source>
        <dbReference type="Proteomes" id="UP000838102"/>
    </source>
</evidence>
<dbReference type="Proteomes" id="UP000838102">
    <property type="component" value="Unassembled WGS sequence"/>
</dbReference>
<dbReference type="SUPFAM" id="SSF75005">
    <property type="entry name" value="Arabinanase/levansucrase/invertase"/>
    <property type="match status" value="1"/>
</dbReference>
<evidence type="ECO:0008006" key="7">
    <source>
        <dbReference type="Google" id="ProtNLM"/>
    </source>
</evidence>
<feature type="compositionally biased region" description="Low complexity" evidence="4">
    <location>
        <begin position="893"/>
        <end position="908"/>
    </location>
</feature>
<organism evidence="5 6">
    <name type="scientific">Convivina praedatoris</name>
    <dbReference type="NCBI Taxonomy" id="2880963"/>
    <lineage>
        <taxon>Bacteria</taxon>
        <taxon>Bacillati</taxon>
        <taxon>Bacillota</taxon>
        <taxon>Bacilli</taxon>
        <taxon>Lactobacillales</taxon>
        <taxon>Lactobacillaceae</taxon>
        <taxon>Convivina</taxon>
    </lineage>
</organism>
<dbReference type="Pfam" id="PF02435">
    <property type="entry name" value="Glyco_hydro_68"/>
    <property type="match status" value="1"/>
</dbReference>
<keyword evidence="6" id="KW-1185">Reference proteome</keyword>
<sequence length="955" mass="105124">MAQKKLQTQSTQTDGHWLVTTLICSTILGVQLFGQNVKAAANESVPSQNQQDAGQTMAYQPDVCLLNGNDSLGNTNTSASSGITDSQTITSEAINPQSQSVNFNDSSTSTSYDDIDTISTSTITSQLSAQTSDFNQQLINTDKLQVSTTDNITANNPFSFSQPDEQMLDNIKSQVISIAQNAGIEDQLQFAIDNIQQTIIDTNGQPTGNQNLDMLLKQFQTLNAQQDVMISMALGLTKINWWDAITNIVGGLAPALLMPLNIFNPQDSSDQSPAIPVKDTFFQLIPTIIDNIVNQGTQSIMSLTEVNTKIVDDARPMGNLLYSRGYVQKNTPVYVDSSSDAILGKIDDYNVAITSIGAKQNGRIPFQYANNIGWVNEQATTRSRQVYDDDFNWTHFTRDDMSSIAENVNNPKYQAPRPVDQTLNQELKGAIQRSSLLGRQEALEVWDSWPVQNTDGTLANYHGYHLVIGLTAPKGGISAKMGLFSQPINGSQTGVNSWTYLGNLFNQFGEGAVANDPYLKYMQAEWSGSTVMLNPNDDTLRVFYTNHTHLMTPGGQVLTTAQISVEAKDNDWANGLVINHSKTTDHRSLYAGDGKLYQNQQNMAGFAGSVWDDYCLRDPHLVADHNQYYLVFEGNTGTQTGNQGLDNFYNQAYYSKDRDTFLKERQRLIDSVGTNEYQQTYMANAAIGIMSLNPDFTVKEVMNPLVTANAANDELERPNLVHFQNKWYLFSDTRGSHMASTDLLVHGNDQNNYPIYMLGFVSEDGINGHYKPLNGNGLVLVSNIPQDSPDFTYAHYVIPNQDPNSNEFVVTAYLNHKTFAPSLLLKIDGDSTTMVTDQVLGQGDVVVTPTRYSTYLSDQNSQSDFGLNLLPNRIFESMLSALSHPTDQSVDNSSISATSQHSATSQSQENSLAAMNSQSQSLSTALPQAGLLANHDYTWSAFWTTLVGLTSFGNN</sequence>